<feature type="transmembrane region" description="Helical" evidence="1">
    <location>
        <begin position="104"/>
        <end position="130"/>
    </location>
</feature>
<evidence type="ECO:0000313" key="2">
    <source>
        <dbReference type="EMBL" id="KAJ3735317.1"/>
    </source>
</evidence>
<comment type="caution">
    <text evidence="2">The sequence shown here is derived from an EMBL/GenBank/DDBJ whole genome shotgun (WGS) entry which is preliminary data.</text>
</comment>
<dbReference type="Proteomes" id="UP001176059">
    <property type="component" value="Unassembled WGS sequence"/>
</dbReference>
<organism evidence="2 3">
    <name type="scientific">Lentinula guzmanii</name>
    <dbReference type="NCBI Taxonomy" id="2804957"/>
    <lineage>
        <taxon>Eukaryota</taxon>
        <taxon>Fungi</taxon>
        <taxon>Dikarya</taxon>
        <taxon>Basidiomycota</taxon>
        <taxon>Agaricomycotina</taxon>
        <taxon>Agaricomycetes</taxon>
        <taxon>Agaricomycetidae</taxon>
        <taxon>Agaricales</taxon>
        <taxon>Marasmiineae</taxon>
        <taxon>Omphalotaceae</taxon>
        <taxon>Lentinula</taxon>
    </lineage>
</organism>
<keyword evidence="1" id="KW-0812">Transmembrane</keyword>
<accession>A0AA38N3U2</accession>
<feature type="transmembrane region" description="Helical" evidence="1">
    <location>
        <begin position="81"/>
        <end position="98"/>
    </location>
</feature>
<feature type="transmembrane region" description="Helical" evidence="1">
    <location>
        <begin position="50"/>
        <end position="72"/>
    </location>
</feature>
<dbReference type="AlphaFoldDB" id="A0AA38N3U2"/>
<sequence length="159" mass="17751">MTSSVPSTSVNPGQAPISVLIQYIPISANYLAKTARSLFRFASWLLRRTLSYPSAIILSPLAILFSISLYILAPVTVFMQVLLDVFVLMPYNMVIYLVDAMYPVYVFCGVACITGVIVGVLARQLVFWLVEIGRFDKVGRLPEERPTEVVAEKVEWDEA</sequence>
<name>A0AA38N3U2_9AGAR</name>
<reference evidence="2" key="2">
    <citation type="journal article" date="2023" name="Proc. Natl. Acad. Sci. U.S.A.">
        <title>A global phylogenomic analysis of the shiitake genus Lentinula.</title>
        <authorList>
            <person name="Sierra-Patev S."/>
            <person name="Min B."/>
            <person name="Naranjo-Ortiz M."/>
            <person name="Looney B."/>
            <person name="Konkel Z."/>
            <person name="Slot J.C."/>
            <person name="Sakamoto Y."/>
            <person name="Steenwyk J.L."/>
            <person name="Rokas A."/>
            <person name="Carro J."/>
            <person name="Camarero S."/>
            <person name="Ferreira P."/>
            <person name="Molpeceres G."/>
            <person name="Ruiz-Duenas F.J."/>
            <person name="Serrano A."/>
            <person name="Henrissat B."/>
            <person name="Drula E."/>
            <person name="Hughes K.W."/>
            <person name="Mata J.L."/>
            <person name="Ishikawa N.K."/>
            <person name="Vargas-Isla R."/>
            <person name="Ushijima S."/>
            <person name="Smith C.A."/>
            <person name="Donoghue J."/>
            <person name="Ahrendt S."/>
            <person name="Andreopoulos W."/>
            <person name="He G."/>
            <person name="LaButti K."/>
            <person name="Lipzen A."/>
            <person name="Ng V."/>
            <person name="Riley R."/>
            <person name="Sandor L."/>
            <person name="Barry K."/>
            <person name="Martinez A.T."/>
            <person name="Xiao Y."/>
            <person name="Gibbons J.G."/>
            <person name="Terashima K."/>
            <person name="Grigoriev I.V."/>
            <person name="Hibbett D."/>
        </authorList>
    </citation>
    <scope>NUCLEOTIDE SEQUENCE</scope>
    <source>
        <strain evidence="2">ET3784</strain>
    </source>
</reference>
<evidence type="ECO:0000256" key="1">
    <source>
        <dbReference type="SAM" id="Phobius"/>
    </source>
</evidence>
<reference evidence="2" key="1">
    <citation type="submission" date="2022-08" db="EMBL/GenBank/DDBJ databases">
        <authorList>
            <consortium name="DOE Joint Genome Institute"/>
            <person name="Min B."/>
            <person name="Sierra-Patev S."/>
            <person name="Naranjo-Ortiz M."/>
            <person name="Looney B."/>
            <person name="Konkel Z."/>
            <person name="Slot J.C."/>
            <person name="Sakamoto Y."/>
            <person name="Steenwyk J.L."/>
            <person name="Rokas A."/>
            <person name="Carro J."/>
            <person name="Camarero S."/>
            <person name="Ferreira P."/>
            <person name="Molpeceres G."/>
            <person name="Ruiz-duenas F.J."/>
            <person name="Serrano A."/>
            <person name="Henrissat B."/>
            <person name="Drula E."/>
            <person name="Hughes K.W."/>
            <person name="Mata J.L."/>
            <person name="Ishikawa N.K."/>
            <person name="Vargas-Isla R."/>
            <person name="Ushijima S."/>
            <person name="Smith C.A."/>
            <person name="Ahrendt S."/>
            <person name="Andreopoulos W."/>
            <person name="He G."/>
            <person name="LaButti K."/>
            <person name="Lipzen A."/>
            <person name="Ng V."/>
            <person name="Riley R."/>
            <person name="Sandor L."/>
            <person name="Barry K."/>
            <person name="Martinez A.T."/>
            <person name="Xiao Y."/>
            <person name="Gibbons J.G."/>
            <person name="Terashima K."/>
            <person name="Hibbett D.S."/>
            <person name="Grigoriev I.V."/>
        </authorList>
    </citation>
    <scope>NUCLEOTIDE SEQUENCE</scope>
    <source>
        <strain evidence="2">ET3784</strain>
    </source>
</reference>
<evidence type="ECO:0000313" key="3">
    <source>
        <dbReference type="Proteomes" id="UP001176059"/>
    </source>
</evidence>
<keyword evidence="3" id="KW-1185">Reference proteome</keyword>
<proteinExistence type="predicted"/>
<protein>
    <submittedName>
        <fullName evidence="2">Uncharacterized protein</fullName>
    </submittedName>
</protein>
<keyword evidence="1" id="KW-0472">Membrane</keyword>
<keyword evidence="1" id="KW-1133">Transmembrane helix</keyword>
<dbReference type="EMBL" id="JANVFO010000010">
    <property type="protein sequence ID" value="KAJ3735317.1"/>
    <property type="molecule type" value="Genomic_DNA"/>
</dbReference>
<gene>
    <name evidence="2" type="ORF">DFJ43DRAFT_43246</name>
</gene>